<proteinExistence type="predicted"/>
<comment type="caution">
    <text evidence="2">The sequence shown here is derived from an EMBL/GenBank/DDBJ whole genome shotgun (WGS) entry which is preliminary data.</text>
</comment>
<reference evidence="2" key="1">
    <citation type="submission" date="2022-12" db="EMBL/GenBank/DDBJ databases">
        <title>Draft genome assemblies for two species of Escallonia (Escalloniales).</title>
        <authorList>
            <person name="Chanderbali A."/>
            <person name="Dervinis C."/>
            <person name="Anghel I."/>
            <person name="Soltis D."/>
            <person name="Soltis P."/>
            <person name="Zapata F."/>
        </authorList>
    </citation>
    <scope>NUCLEOTIDE SEQUENCE</scope>
    <source>
        <strain evidence="2">UCBG92.1500</strain>
        <tissue evidence="2">Leaf</tissue>
    </source>
</reference>
<accession>A0AA88RAK1</accession>
<dbReference type="SUPFAM" id="SSF63491">
    <property type="entry name" value="BAG domain"/>
    <property type="match status" value="1"/>
</dbReference>
<sequence>MGVKGFPDDNNCLISELKTKDPKVRVRDNDTLMALLFKLDSVQGVDSGMRDLRKGIIKKVIALEVLSRY</sequence>
<evidence type="ECO:0000313" key="2">
    <source>
        <dbReference type="EMBL" id="KAK2978381.1"/>
    </source>
</evidence>
<feature type="domain" description="BAG" evidence="1">
    <location>
        <begin position="14"/>
        <end position="62"/>
    </location>
</feature>
<keyword evidence="3" id="KW-1185">Reference proteome</keyword>
<dbReference type="InterPro" id="IPR003103">
    <property type="entry name" value="BAG_domain"/>
</dbReference>
<name>A0AA88RAK1_9ASTE</name>
<dbReference type="GO" id="GO:0051087">
    <property type="term" value="F:protein-folding chaperone binding"/>
    <property type="evidence" value="ECO:0007669"/>
    <property type="project" value="InterPro"/>
</dbReference>
<evidence type="ECO:0000313" key="3">
    <source>
        <dbReference type="Proteomes" id="UP001187471"/>
    </source>
</evidence>
<dbReference type="Pfam" id="PF02179">
    <property type="entry name" value="BAG"/>
    <property type="match status" value="1"/>
</dbReference>
<dbReference type="EMBL" id="JAVXUO010001883">
    <property type="protein sequence ID" value="KAK2978381.1"/>
    <property type="molecule type" value="Genomic_DNA"/>
</dbReference>
<evidence type="ECO:0000259" key="1">
    <source>
        <dbReference type="Pfam" id="PF02179"/>
    </source>
</evidence>
<dbReference type="Proteomes" id="UP001187471">
    <property type="component" value="Unassembled WGS sequence"/>
</dbReference>
<organism evidence="2 3">
    <name type="scientific">Escallonia rubra</name>
    <dbReference type="NCBI Taxonomy" id="112253"/>
    <lineage>
        <taxon>Eukaryota</taxon>
        <taxon>Viridiplantae</taxon>
        <taxon>Streptophyta</taxon>
        <taxon>Embryophyta</taxon>
        <taxon>Tracheophyta</taxon>
        <taxon>Spermatophyta</taxon>
        <taxon>Magnoliopsida</taxon>
        <taxon>eudicotyledons</taxon>
        <taxon>Gunneridae</taxon>
        <taxon>Pentapetalae</taxon>
        <taxon>asterids</taxon>
        <taxon>campanulids</taxon>
        <taxon>Escalloniales</taxon>
        <taxon>Escalloniaceae</taxon>
        <taxon>Escallonia</taxon>
    </lineage>
</organism>
<gene>
    <name evidence="2" type="ORF">RJ640_016483</name>
</gene>
<dbReference type="AlphaFoldDB" id="A0AA88RAK1"/>
<protein>
    <recommendedName>
        <fullName evidence="1">BAG domain-containing protein</fullName>
    </recommendedName>
</protein>